<feature type="region of interest" description="Disordered" evidence="1">
    <location>
        <begin position="100"/>
        <end position="173"/>
    </location>
</feature>
<sequence length="1182" mass="134483">MAWPGYLPLGNMAFGAGDLDMPQQEAYEPLQRFQQHQIQETYQTQRQPVQQHQLQGQQHLPHSQQHHPAQQHQLHNQQYLLQSQQHHPDQQYQPQIQHIHHQLQNPHQQQQQQQDQQIHQQYQHPLQQHNRRQLGDNQQQQQQQQLQLQFQHQDQPQPQQYQSQVQHHFQHQPQDQLLRQNHQQHQFQLQEEGLQRWSFPYQLGPPIPGSGVFPRVVDLPEEQLQPRDINIYSSQPPLHQYQEGHRTGHKKTASWPQRIGTQRPPLQSGKRERSRYTRVEHRGTRRNSNRTSESREIEQSQPPVTTGRPQSNLAQESYSNVDHPLGPNQTEAVGNYPIQGVGNQVGYLGQGASRTTTIGTPASRKSPGRTPNHTGSQSDGIDDHQTEDSRGPNCPVGVMQTGRLHQMSSPEMNPQRAQLGNDPPALQPHLATTGPLGSSGGSPSSVQEVERRTPWEWDAILANPNSIPHQRTTHANSEMRDSTGMSAEEHDALSNPPDPGQKSSRSSSGPVPPTIMAPITSTGEDPLLMLLRAAEMILGPLIPKGMSSNAKEAGGEKLTASQKVLPLPVHFSLPYAMRTRDHSNPNAVRQLTLPALTNPRRNIKALRLPPLAQAFRNVNECSEGSDAPPNDKLQVETFDSQTVRQSSFKCRGHQDRFVSAAERAQSDLLSLSNISQLFIMRKQELERGSGQTPCRGPGLEGVRYQYEAPFNIFQEILKRPELALLVTRHLRVQELLILYRTSKDFHHVVNTRFTTVIQAQACARAPEAAKIFPPRCYAKLCIPDPGLRPHPVAKRAALGETRKVPSFRWLLMVCFREMVCHEIVTILAEDGVPVPDRCTSTMKKIWLLMDIPDNARRIALVQNHEIFTDVDLFFATLFFVKLDMRFTDPITGSGKDGMRRLLLAQPSLSMLWRTLKRTALISKLDVMRLFARWKYQLRQDQRGLSIFGVPAHEVGIVQYQCWGRTGNRVPLQRPDELLLKESIRRGLDLQQRYTDMFLWGYINPRTMQDYLPVLHKRQMERMEGLEELLVPVEDRGKVEVGKVVSKRLRNLVSESQPAQHRSSPTHLRSDQVPPAQQPAVFLDSLTGILFGDRQSPRLEHTTSRRSIAAIVQASPAVHPYFNFNMSHGLREKINCTARWNMLRACTDRPQGCLAQWTVYITAPELKKDGGSLGICPIDDWKC</sequence>
<feature type="compositionally biased region" description="Polar residues" evidence="1">
    <location>
        <begin position="299"/>
        <end position="312"/>
    </location>
</feature>
<name>A0ABX2VVH0_AJEDR</name>
<keyword evidence="3" id="KW-1185">Reference proteome</keyword>
<evidence type="ECO:0000313" key="2">
    <source>
        <dbReference type="EMBL" id="OAT01146.1"/>
    </source>
</evidence>
<accession>A0ABX2VVH0</accession>
<evidence type="ECO:0008006" key="4">
    <source>
        <dbReference type="Google" id="ProtNLM"/>
    </source>
</evidence>
<dbReference type="EMBL" id="EQ999976">
    <property type="protein sequence ID" value="OAT01146.1"/>
    <property type="molecule type" value="Genomic_DNA"/>
</dbReference>
<feature type="compositionally biased region" description="Low complexity" evidence="1">
    <location>
        <begin position="138"/>
        <end position="173"/>
    </location>
</feature>
<feature type="region of interest" description="Disordered" evidence="1">
    <location>
        <begin position="234"/>
        <end position="312"/>
    </location>
</feature>
<reference evidence="3" key="1">
    <citation type="journal article" date="2015" name="PLoS Genet.">
        <title>The dynamic genome and transcriptome of the human fungal pathogen Blastomyces and close relative Emmonsia.</title>
        <authorList>
            <person name="Munoz J.F."/>
            <person name="Gauthier G.M."/>
            <person name="Desjardins C.A."/>
            <person name="Gallo J.E."/>
            <person name="Holder J."/>
            <person name="Sullivan T.D."/>
            <person name="Marty A.J."/>
            <person name="Carmen J.C."/>
            <person name="Chen Z."/>
            <person name="Ding L."/>
            <person name="Gujja S."/>
            <person name="Magrini V."/>
            <person name="Misas E."/>
            <person name="Mitreva M."/>
            <person name="Priest M."/>
            <person name="Saif S."/>
            <person name="Whiston E.A."/>
            <person name="Young S."/>
            <person name="Zeng Q."/>
            <person name="Goldman W.E."/>
            <person name="Mardis E.R."/>
            <person name="Taylor J.W."/>
            <person name="McEwen J.G."/>
            <person name="Clay O.K."/>
            <person name="Klein B.S."/>
            <person name="Cuomo C.A."/>
        </authorList>
    </citation>
    <scope>NUCLEOTIDE SEQUENCE [LARGE SCALE GENOMIC DNA]</scope>
    <source>
        <strain evidence="3">ER-3 / ATCC MYA-2586</strain>
    </source>
</reference>
<feature type="region of interest" description="Disordered" evidence="1">
    <location>
        <begin position="318"/>
        <end position="337"/>
    </location>
</feature>
<evidence type="ECO:0000256" key="1">
    <source>
        <dbReference type="SAM" id="MobiDB-lite"/>
    </source>
</evidence>
<feature type="compositionally biased region" description="Low complexity" evidence="1">
    <location>
        <begin position="100"/>
        <end position="128"/>
    </location>
</feature>
<evidence type="ECO:0000313" key="3">
    <source>
        <dbReference type="Proteomes" id="UP000002039"/>
    </source>
</evidence>
<dbReference type="Proteomes" id="UP000002039">
    <property type="component" value="Unassembled WGS sequence"/>
</dbReference>
<feature type="compositionally biased region" description="Polar residues" evidence="1">
    <location>
        <begin position="1052"/>
        <end position="1066"/>
    </location>
</feature>
<feature type="region of interest" description="Disordered" evidence="1">
    <location>
        <begin position="347"/>
        <end position="451"/>
    </location>
</feature>
<feature type="region of interest" description="Disordered" evidence="1">
    <location>
        <begin position="41"/>
        <end position="74"/>
    </location>
</feature>
<feature type="compositionally biased region" description="Basic and acidic residues" evidence="1">
    <location>
        <begin position="477"/>
        <end position="492"/>
    </location>
</feature>
<feature type="compositionally biased region" description="Basic and acidic residues" evidence="1">
    <location>
        <begin position="381"/>
        <end position="390"/>
    </location>
</feature>
<protein>
    <recommendedName>
        <fullName evidence="4">F-box domain-containing protein</fullName>
    </recommendedName>
</protein>
<organism evidence="2 3">
    <name type="scientific">Ajellomyces dermatitidis (strain ER-3 / ATCC MYA-2586)</name>
    <name type="common">Blastomyces dermatitidis</name>
    <dbReference type="NCBI Taxonomy" id="559297"/>
    <lineage>
        <taxon>Eukaryota</taxon>
        <taxon>Fungi</taxon>
        <taxon>Dikarya</taxon>
        <taxon>Ascomycota</taxon>
        <taxon>Pezizomycotina</taxon>
        <taxon>Eurotiomycetes</taxon>
        <taxon>Eurotiomycetidae</taxon>
        <taxon>Onygenales</taxon>
        <taxon>Ajellomycetaceae</taxon>
        <taxon>Blastomyces</taxon>
    </lineage>
</organism>
<feature type="compositionally biased region" description="Polar residues" evidence="1">
    <location>
        <begin position="463"/>
        <end position="476"/>
    </location>
</feature>
<feature type="region of interest" description="Disordered" evidence="1">
    <location>
        <begin position="463"/>
        <end position="518"/>
    </location>
</feature>
<feature type="compositionally biased region" description="Polar residues" evidence="1">
    <location>
        <begin position="406"/>
        <end position="418"/>
    </location>
</feature>
<feature type="region of interest" description="Disordered" evidence="1">
    <location>
        <begin position="1051"/>
        <end position="1073"/>
    </location>
</feature>
<dbReference type="RefSeq" id="XP_045280873.1">
    <property type="nucleotide sequence ID" value="XM_045420091.1"/>
</dbReference>
<proteinExistence type="predicted"/>
<dbReference type="GeneID" id="69026586"/>
<feature type="compositionally biased region" description="Basic and acidic residues" evidence="1">
    <location>
        <begin position="269"/>
        <end position="282"/>
    </location>
</feature>
<gene>
    <name evidence="2" type="ORF">BDCG_04431</name>
</gene>
<feature type="compositionally biased region" description="Polar residues" evidence="1">
    <location>
        <begin position="369"/>
        <end position="379"/>
    </location>
</feature>